<dbReference type="RefSeq" id="WP_130539961.1">
    <property type="nucleotide sequence ID" value="NZ_CP042431.1"/>
</dbReference>
<dbReference type="AlphaFoldDB" id="A0A4Q7N3Q5"/>
<reference evidence="1 2" key="1">
    <citation type="submission" date="2019-02" db="EMBL/GenBank/DDBJ databases">
        <title>Genomic Encyclopedia of Type Strains, Phase IV (KMG-IV): sequencing the most valuable type-strain genomes for metagenomic binning, comparative biology and taxonomic classification.</title>
        <authorList>
            <person name="Goeker M."/>
        </authorList>
    </citation>
    <scope>NUCLEOTIDE SEQUENCE [LARGE SCALE GENOMIC DNA]</scope>
    <source>
        <strain evidence="1 2">DSM 18116</strain>
    </source>
</reference>
<evidence type="ECO:0000313" key="2">
    <source>
        <dbReference type="Proteomes" id="UP000293874"/>
    </source>
</evidence>
<keyword evidence="2" id="KW-1185">Reference proteome</keyword>
<sequence length="295" mass="33153">MAKQTGQFPFTGRIGNVIGYKRNGVHFIRSMPDEVQQTIATRKAAKNFGIASSKGSLVRRAFAQHLDVYGDRGRVNRLNKTLIESEIQGLQGYQFNQFTSIRKFFRTAPVLDENNNLHIPAQTLPGFSIKAASLEVKLIAVKIDFTTRRVIDSVSTVAIINLDLPFTGLNMEAQVNGNGTLMMTLQVRLIHSDLPAKERRDPKAPANSSWFTKDRRYFAADLIAVLTPVTQQAGTKYKKKLARPWPGKHRPMLLNKREPLQHTSNNFNRKVTIDPIVYVNWSAASHIAGTLEQLE</sequence>
<accession>A0A4Q7N3Q5</accession>
<evidence type="ECO:0000313" key="1">
    <source>
        <dbReference type="EMBL" id="RZS75603.1"/>
    </source>
</evidence>
<name>A0A4Q7N3Q5_9BACT</name>
<proteinExistence type="predicted"/>
<dbReference type="Proteomes" id="UP000293874">
    <property type="component" value="Unassembled WGS sequence"/>
</dbReference>
<dbReference type="EMBL" id="SGXA01000001">
    <property type="protein sequence ID" value="RZS75603.1"/>
    <property type="molecule type" value="Genomic_DNA"/>
</dbReference>
<organism evidence="1 2">
    <name type="scientific">Pseudobacter ginsenosidimutans</name>
    <dbReference type="NCBI Taxonomy" id="661488"/>
    <lineage>
        <taxon>Bacteria</taxon>
        <taxon>Pseudomonadati</taxon>
        <taxon>Bacteroidota</taxon>
        <taxon>Chitinophagia</taxon>
        <taxon>Chitinophagales</taxon>
        <taxon>Chitinophagaceae</taxon>
        <taxon>Pseudobacter</taxon>
    </lineage>
</organism>
<comment type="caution">
    <text evidence="1">The sequence shown here is derived from an EMBL/GenBank/DDBJ whole genome shotgun (WGS) entry which is preliminary data.</text>
</comment>
<gene>
    <name evidence="1" type="ORF">EV199_1472</name>
</gene>
<dbReference type="OrthoDB" id="681012at2"/>
<protein>
    <submittedName>
        <fullName evidence="1">Uncharacterized protein</fullName>
    </submittedName>
</protein>